<proteinExistence type="predicted"/>
<feature type="transmembrane region" description="Helical" evidence="1">
    <location>
        <begin position="56"/>
        <end position="79"/>
    </location>
</feature>
<feature type="transmembrane region" description="Helical" evidence="1">
    <location>
        <begin position="132"/>
        <end position="159"/>
    </location>
</feature>
<organism evidence="3">
    <name type="scientific">hydrothermal vent metagenome</name>
    <dbReference type="NCBI Taxonomy" id="652676"/>
    <lineage>
        <taxon>unclassified sequences</taxon>
        <taxon>metagenomes</taxon>
        <taxon>ecological metagenomes</taxon>
    </lineage>
</organism>
<sequence>MFSYMYDRALIYSKHPKAPLYLSILSFIESSFFPFPPPDVMLAPMCLANRKKAWHYAFLTTVASVLGGLFGYAIGAFAFEMVEPIIKSVGYWDKFETIKYWFHEWGIGVIFIAGFSPIPYKLITVTSGVVGMALIPFIIASIIGRAARFYLVAGLIYVGGEKMEASLRKHIDTLGWSMVVVIVVAYFILRS</sequence>
<keyword evidence="1" id="KW-0812">Transmembrane</keyword>
<protein>
    <submittedName>
        <fullName evidence="3">FIG139438: lipoprotein B</fullName>
    </submittedName>
</protein>
<dbReference type="EMBL" id="UOFT01000049">
    <property type="protein sequence ID" value="VAW95832.1"/>
    <property type="molecule type" value="Genomic_DNA"/>
</dbReference>
<dbReference type="AlphaFoldDB" id="A0A3B1A7R1"/>
<keyword evidence="1" id="KW-1133">Transmembrane helix</keyword>
<evidence type="ECO:0000259" key="2">
    <source>
        <dbReference type="Pfam" id="PF09335"/>
    </source>
</evidence>
<evidence type="ECO:0000313" key="3">
    <source>
        <dbReference type="EMBL" id="VAW95832.1"/>
    </source>
</evidence>
<gene>
    <name evidence="3" type="ORF">MNBD_GAMMA23-1651</name>
</gene>
<feature type="domain" description="VTT" evidence="2">
    <location>
        <begin position="53"/>
        <end position="157"/>
    </location>
</feature>
<reference evidence="3" key="1">
    <citation type="submission" date="2018-06" db="EMBL/GenBank/DDBJ databases">
        <authorList>
            <person name="Zhirakovskaya E."/>
        </authorList>
    </citation>
    <scope>NUCLEOTIDE SEQUENCE</scope>
</reference>
<evidence type="ECO:0000256" key="1">
    <source>
        <dbReference type="SAM" id="Phobius"/>
    </source>
</evidence>
<dbReference type="GO" id="GO:0005886">
    <property type="term" value="C:plasma membrane"/>
    <property type="evidence" value="ECO:0007669"/>
    <property type="project" value="TreeGrafter"/>
</dbReference>
<dbReference type="PANTHER" id="PTHR42709:SF11">
    <property type="entry name" value="DEDA FAMILY PROTEIN"/>
    <property type="match status" value="1"/>
</dbReference>
<accession>A0A3B1A7R1</accession>
<feature type="transmembrane region" description="Helical" evidence="1">
    <location>
        <begin position="171"/>
        <end position="189"/>
    </location>
</feature>
<keyword evidence="3" id="KW-0449">Lipoprotein</keyword>
<feature type="transmembrane region" description="Helical" evidence="1">
    <location>
        <begin position="100"/>
        <end position="120"/>
    </location>
</feature>
<keyword evidence="1" id="KW-0472">Membrane</keyword>
<dbReference type="Pfam" id="PF09335">
    <property type="entry name" value="VTT_dom"/>
    <property type="match status" value="1"/>
</dbReference>
<dbReference type="PANTHER" id="PTHR42709">
    <property type="entry name" value="ALKALINE PHOSPHATASE LIKE PROTEIN"/>
    <property type="match status" value="1"/>
</dbReference>
<dbReference type="InterPro" id="IPR051311">
    <property type="entry name" value="DedA_domain"/>
</dbReference>
<dbReference type="InterPro" id="IPR032816">
    <property type="entry name" value="VTT_dom"/>
</dbReference>
<feature type="transmembrane region" description="Helical" evidence="1">
    <location>
        <begin position="20"/>
        <end position="36"/>
    </location>
</feature>
<name>A0A3B1A7R1_9ZZZZ</name>